<accession>A0A345KPZ3</accession>
<dbReference type="InterPro" id="IPR055663">
    <property type="entry name" value="DUF7239"/>
</dbReference>
<dbReference type="RefSeq" id="YP_010050469.1">
    <property type="nucleotide sequence ID" value="NC_054428.1"/>
</dbReference>
<protein>
    <submittedName>
        <fullName evidence="1">Uncharacterized protein</fullName>
    </submittedName>
</protein>
<gene>
    <name evidence="1" type="primary">55</name>
    <name evidence="1" type="ORF">SEA_SERGEI_55</name>
</gene>
<organism evidence="1 2">
    <name type="scientific">Arthrobacter phage Sergei</name>
    <dbReference type="NCBI Taxonomy" id="2250416"/>
    <lineage>
        <taxon>Viruses</taxon>
        <taxon>Duplodnaviria</taxon>
        <taxon>Heunggongvirae</taxon>
        <taxon>Uroviricota</taxon>
        <taxon>Caudoviricetes</taxon>
        <taxon>Korravirus</taxon>
        <taxon>Korravirus sergei</taxon>
    </lineage>
</organism>
<keyword evidence="2" id="KW-1185">Reference proteome</keyword>
<dbReference type="GeneID" id="63911199"/>
<dbReference type="Proteomes" id="UP000257969">
    <property type="component" value="Segment"/>
</dbReference>
<proteinExistence type="predicted"/>
<dbReference type="Pfam" id="PF23886">
    <property type="entry name" value="DUF7239"/>
    <property type="match status" value="1"/>
</dbReference>
<dbReference type="KEGG" id="vg:63911199"/>
<dbReference type="EMBL" id="MH450131">
    <property type="protein sequence ID" value="AXH45095.1"/>
    <property type="molecule type" value="Genomic_DNA"/>
</dbReference>
<sequence>MEDPRIEKLPRWARDKLRWLQQDLDEARTERDKLRSKQLGEPESPVYINNYREGVDTMLPKYGTVVFRVGPHERDVIRARINHNTGRLDLNGERQLMVLPVASNAAEVTLGDA</sequence>
<evidence type="ECO:0000313" key="1">
    <source>
        <dbReference type="EMBL" id="AXH45095.1"/>
    </source>
</evidence>
<reference evidence="1 2" key="1">
    <citation type="submission" date="2018-06" db="EMBL/GenBank/DDBJ databases">
        <authorList>
            <person name="Ball S.L."/>
            <person name="Garlena R.A."/>
            <person name="Russell D.A."/>
            <person name="Pope W.H."/>
            <person name="Jacobs-Sera D."/>
            <person name="Hatfull G.F."/>
        </authorList>
    </citation>
    <scope>NUCLEOTIDE SEQUENCE [LARGE SCALE GENOMIC DNA]</scope>
</reference>
<evidence type="ECO:0000313" key="2">
    <source>
        <dbReference type="Proteomes" id="UP000257969"/>
    </source>
</evidence>
<name>A0A345KPZ3_9CAUD</name>